<dbReference type="VEuPathDB" id="MicrosporidiaDB:SLOPH_537"/>
<comment type="caution">
    <text evidence="1">The sequence shown here is derived from an EMBL/GenBank/DDBJ whole genome shotgun (WGS) entry which is preliminary data.</text>
</comment>
<dbReference type="AlphaFoldDB" id="S7WAD3"/>
<evidence type="ECO:0000313" key="2">
    <source>
        <dbReference type="Proteomes" id="UP000014978"/>
    </source>
</evidence>
<name>S7WAD3_SPRLO</name>
<sequence length="222" mass="25945">MTNNQHKKIPDKETDEDIFQSNVINTLKSDGKIQFININEEDIHFTSNVFFINEQKNFNIKKDYILNYSLVIVEKTKNLLLSMVSEDVLIYDFYEYIKPYLLVPKNSKLTINVSEKLTEFPLSKELKVSELFNDHKIIVLTIADKHLQIIIEGISFSNYKNKISVKEISCVSCDICFSRYATVIVNRNQFLKKSINRTCKICFDMISGICNELDYEIIENQK</sequence>
<proteinExistence type="predicted"/>
<reference evidence="2" key="1">
    <citation type="journal article" date="2013" name="PLoS Genet.">
        <title>The genome of Spraguea lophii and the basis of host-microsporidian interactions.</title>
        <authorList>
            <person name="Campbell S.E."/>
            <person name="Williams T.A."/>
            <person name="Yousuf A."/>
            <person name="Soanes D.M."/>
            <person name="Paszkiewicz K.H."/>
            <person name="Williams B.A.P."/>
        </authorList>
    </citation>
    <scope>NUCLEOTIDE SEQUENCE [LARGE SCALE GENOMIC DNA]</scope>
    <source>
        <strain evidence="2">42_110</strain>
    </source>
</reference>
<keyword evidence="2" id="KW-1185">Reference proteome</keyword>
<accession>S7WAD3</accession>
<dbReference type="EMBL" id="ATCN01000090">
    <property type="protein sequence ID" value="EPR79841.1"/>
    <property type="molecule type" value="Genomic_DNA"/>
</dbReference>
<dbReference type="InParanoid" id="S7WAD3"/>
<dbReference type="HOGENOM" id="CLU_1246063_0_0_1"/>
<protein>
    <submittedName>
        <fullName evidence="1">Uncharacterized protein</fullName>
    </submittedName>
</protein>
<organism evidence="1 2">
    <name type="scientific">Spraguea lophii (strain 42_110)</name>
    <name type="common">Microsporidian parasite</name>
    <dbReference type="NCBI Taxonomy" id="1358809"/>
    <lineage>
        <taxon>Eukaryota</taxon>
        <taxon>Fungi</taxon>
        <taxon>Fungi incertae sedis</taxon>
        <taxon>Microsporidia</taxon>
        <taxon>Spragueidae</taxon>
        <taxon>Spraguea</taxon>
    </lineage>
</organism>
<evidence type="ECO:0000313" key="1">
    <source>
        <dbReference type="EMBL" id="EPR79841.1"/>
    </source>
</evidence>
<gene>
    <name evidence="1" type="ORF">SLOPH_537</name>
</gene>
<dbReference type="Proteomes" id="UP000014978">
    <property type="component" value="Unassembled WGS sequence"/>
</dbReference>